<comment type="caution">
    <text evidence="1">The sequence shown here is derived from an EMBL/GenBank/DDBJ whole genome shotgun (WGS) entry which is preliminary data.</text>
</comment>
<dbReference type="OrthoDB" id="3153758at2759"/>
<accession>A0A550BTS7</accession>
<protein>
    <submittedName>
        <fullName evidence="1">Uncharacterized protein</fullName>
    </submittedName>
</protein>
<proteinExistence type="predicted"/>
<evidence type="ECO:0000313" key="1">
    <source>
        <dbReference type="EMBL" id="TRM55945.1"/>
    </source>
</evidence>
<dbReference type="EMBL" id="VDMD01000084">
    <property type="protein sequence ID" value="TRM55945.1"/>
    <property type="molecule type" value="Genomic_DNA"/>
</dbReference>
<evidence type="ECO:0000313" key="2">
    <source>
        <dbReference type="Proteomes" id="UP000320762"/>
    </source>
</evidence>
<keyword evidence="2" id="KW-1185">Reference proteome</keyword>
<reference evidence="1 2" key="1">
    <citation type="journal article" date="2019" name="New Phytol.">
        <title>Comparative genomics reveals unique wood-decay strategies and fruiting body development in the Schizophyllaceae.</title>
        <authorList>
            <person name="Almasi E."/>
            <person name="Sahu N."/>
            <person name="Krizsan K."/>
            <person name="Balint B."/>
            <person name="Kovacs G.M."/>
            <person name="Kiss B."/>
            <person name="Cseklye J."/>
            <person name="Drula E."/>
            <person name="Henrissat B."/>
            <person name="Nagy I."/>
            <person name="Chovatia M."/>
            <person name="Adam C."/>
            <person name="LaButti K."/>
            <person name="Lipzen A."/>
            <person name="Riley R."/>
            <person name="Grigoriev I.V."/>
            <person name="Nagy L.G."/>
        </authorList>
    </citation>
    <scope>NUCLEOTIDE SEQUENCE [LARGE SCALE GENOMIC DNA]</scope>
    <source>
        <strain evidence="1 2">NL-1724</strain>
    </source>
</reference>
<dbReference type="Proteomes" id="UP000320762">
    <property type="component" value="Unassembled WGS sequence"/>
</dbReference>
<name>A0A550BTS7_9AGAR</name>
<dbReference type="AlphaFoldDB" id="A0A550BTS7"/>
<sequence>MHVLQFIINNATNMSTFYGNIHNHLSLSSFQSPSAPIDREVYWEVPLVADAGCLGYGTHAYTAHLHIEPTGQLHIEPSAPGETWHKICVEEAPEVGITGRIVERPAWCDRDGNGTVFDHWIVD</sequence>
<organism evidence="1 2">
    <name type="scientific">Schizophyllum amplum</name>
    <dbReference type="NCBI Taxonomy" id="97359"/>
    <lineage>
        <taxon>Eukaryota</taxon>
        <taxon>Fungi</taxon>
        <taxon>Dikarya</taxon>
        <taxon>Basidiomycota</taxon>
        <taxon>Agaricomycotina</taxon>
        <taxon>Agaricomycetes</taxon>
        <taxon>Agaricomycetidae</taxon>
        <taxon>Agaricales</taxon>
        <taxon>Schizophyllaceae</taxon>
        <taxon>Schizophyllum</taxon>
    </lineage>
</organism>
<gene>
    <name evidence="1" type="ORF">BD626DRAFT_636144</name>
</gene>